<evidence type="ECO:0000256" key="3">
    <source>
        <dbReference type="ARBA" id="ARBA00022729"/>
    </source>
</evidence>
<gene>
    <name evidence="4" type="primary">modA</name>
    <name evidence="4" type="ORF">GCM10007875_26410</name>
</gene>
<dbReference type="PANTHER" id="PTHR30632">
    <property type="entry name" value="MOLYBDATE-BINDING PERIPLASMIC PROTEIN"/>
    <property type="match status" value="1"/>
</dbReference>
<comment type="similarity">
    <text evidence="1">Belongs to the bacterial solute-binding protein ModA family.</text>
</comment>
<dbReference type="InterPro" id="IPR050682">
    <property type="entry name" value="ModA/WtpA"/>
</dbReference>
<protein>
    <submittedName>
        <fullName evidence="4">Molybdate ABC transporter substrate-binding protein</fullName>
    </submittedName>
</protein>
<dbReference type="PANTHER" id="PTHR30632:SF14">
    <property type="entry name" value="TUNGSTATE_MOLYBDATE_CHROMATE-BINDING PROTEIN MODA"/>
    <property type="match status" value="1"/>
</dbReference>
<proteinExistence type="inferred from homology"/>
<accession>A0ABQ5YUQ8</accession>
<organism evidence="4 5">
    <name type="scientific">Limnobacter litoralis</name>
    <dbReference type="NCBI Taxonomy" id="481366"/>
    <lineage>
        <taxon>Bacteria</taxon>
        <taxon>Pseudomonadati</taxon>
        <taxon>Pseudomonadota</taxon>
        <taxon>Betaproteobacteria</taxon>
        <taxon>Burkholderiales</taxon>
        <taxon>Burkholderiaceae</taxon>
        <taxon>Limnobacter</taxon>
    </lineage>
</organism>
<evidence type="ECO:0000313" key="5">
    <source>
        <dbReference type="Proteomes" id="UP001156664"/>
    </source>
</evidence>
<reference evidence="5" key="1">
    <citation type="journal article" date="2019" name="Int. J. Syst. Evol. Microbiol.">
        <title>The Global Catalogue of Microorganisms (GCM) 10K type strain sequencing project: providing services to taxonomists for standard genome sequencing and annotation.</title>
        <authorList>
            <consortium name="The Broad Institute Genomics Platform"/>
            <consortium name="The Broad Institute Genome Sequencing Center for Infectious Disease"/>
            <person name="Wu L."/>
            <person name="Ma J."/>
        </authorList>
    </citation>
    <scope>NUCLEOTIDE SEQUENCE [LARGE SCALE GENOMIC DNA]</scope>
    <source>
        <strain evidence="5">NBRC 105857</strain>
    </source>
</reference>
<dbReference type="NCBIfam" id="TIGR01256">
    <property type="entry name" value="modA"/>
    <property type="match status" value="1"/>
</dbReference>
<keyword evidence="5" id="KW-1185">Reference proteome</keyword>
<comment type="caution">
    <text evidence="4">The sequence shown here is derived from an EMBL/GenBank/DDBJ whole genome shotgun (WGS) entry which is preliminary data.</text>
</comment>
<dbReference type="Gene3D" id="3.40.190.10">
    <property type="entry name" value="Periplasmic binding protein-like II"/>
    <property type="match status" value="2"/>
</dbReference>
<dbReference type="InterPro" id="IPR005950">
    <property type="entry name" value="ModA"/>
</dbReference>
<evidence type="ECO:0000256" key="1">
    <source>
        <dbReference type="ARBA" id="ARBA00009175"/>
    </source>
</evidence>
<keyword evidence="3" id="KW-0732">Signal</keyword>
<sequence>MDKVTVAAAATLRFALADIAKQYQDQTGQQIDLVFGSSGNFYNQISQGAPFDLFMSADEDYVLRLQKAGKVNNAGVVYARGQLAFLVPKGGAVKADSQFDDLRKALKDGRLKHFAIANPAVAPYGERAQEALEHAGLWQTIQPKLVTGENVAQAAQFALSGSTQGGLVALSLVMLPDVQARSNYAVVPEQWHKPLLQRMVLLKPENTAASRFYTYLQGDAARKVLQRYGYGVGQ</sequence>
<dbReference type="CDD" id="cd13539">
    <property type="entry name" value="PBP2_AvModA"/>
    <property type="match status" value="1"/>
</dbReference>
<name>A0ABQ5YUQ8_9BURK</name>
<dbReference type="EMBL" id="BSOJ01000032">
    <property type="protein sequence ID" value="GLR27550.1"/>
    <property type="molecule type" value="Genomic_DNA"/>
</dbReference>
<dbReference type="Proteomes" id="UP001156664">
    <property type="component" value="Unassembled WGS sequence"/>
</dbReference>
<dbReference type="InterPro" id="IPR044084">
    <property type="entry name" value="AvModA-like_subst-bd"/>
</dbReference>
<dbReference type="SUPFAM" id="SSF53850">
    <property type="entry name" value="Periplasmic binding protein-like II"/>
    <property type="match status" value="1"/>
</dbReference>
<evidence type="ECO:0000313" key="4">
    <source>
        <dbReference type="EMBL" id="GLR27550.1"/>
    </source>
</evidence>
<dbReference type="PIRSF" id="PIRSF004846">
    <property type="entry name" value="ModA"/>
    <property type="match status" value="1"/>
</dbReference>
<keyword evidence="2" id="KW-0479">Metal-binding</keyword>
<dbReference type="Pfam" id="PF13531">
    <property type="entry name" value="SBP_bac_11"/>
    <property type="match status" value="1"/>
</dbReference>
<evidence type="ECO:0000256" key="2">
    <source>
        <dbReference type="ARBA" id="ARBA00022723"/>
    </source>
</evidence>